<evidence type="ECO:0000256" key="2">
    <source>
        <dbReference type="ARBA" id="ARBA00022448"/>
    </source>
</evidence>
<dbReference type="Proteomes" id="UP000192674">
    <property type="component" value="Unassembled WGS sequence"/>
</dbReference>
<dbReference type="GO" id="GO:0005886">
    <property type="term" value="C:plasma membrane"/>
    <property type="evidence" value="ECO:0007669"/>
    <property type="project" value="UniProtKB-SubCell"/>
</dbReference>
<keyword evidence="2 7" id="KW-0813">Transport</keyword>
<dbReference type="InterPro" id="IPR000515">
    <property type="entry name" value="MetI-like"/>
</dbReference>
<dbReference type="SUPFAM" id="SSF161098">
    <property type="entry name" value="MetI-like"/>
    <property type="match status" value="1"/>
</dbReference>
<accession>A0A1W2FAV6</accession>
<sequence length="293" mass="32069">MTTTQLPAPPTVSTVERPAKPAARPGHWWVYLILTAGLAAVISPFVWMLLSSVKPTREVLSSPPTWWPQQFTGEHFRSLFERLDLGTYLANSVFVAVAVTVGNMVFCSMLGYVLAKLSFRGRRLLFGLVMGMLMVPGMVTFVPLFILVSNAGLANTYSGLILPYLVQPVGVFLMRQFISELPDELIDAARVDGAGELRIFARIVVPLCGPALATLGIITFLGSWNNFLWPLVVAQTEDMYTMPVALALYSVGQNSIDYGLLLAGAVVVVVPVLLLFTFLQRHFTQGIATTGFR</sequence>
<dbReference type="GO" id="GO:0055085">
    <property type="term" value="P:transmembrane transport"/>
    <property type="evidence" value="ECO:0007669"/>
    <property type="project" value="InterPro"/>
</dbReference>
<dbReference type="InterPro" id="IPR035906">
    <property type="entry name" value="MetI-like_sf"/>
</dbReference>
<proteinExistence type="inferred from homology"/>
<organism evidence="9 10">
    <name type="scientific">Kibdelosporangium aridum</name>
    <dbReference type="NCBI Taxonomy" id="2030"/>
    <lineage>
        <taxon>Bacteria</taxon>
        <taxon>Bacillati</taxon>
        <taxon>Actinomycetota</taxon>
        <taxon>Actinomycetes</taxon>
        <taxon>Pseudonocardiales</taxon>
        <taxon>Pseudonocardiaceae</taxon>
        <taxon>Kibdelosporangium</taxon>
    </lineage>
</organism>
<dbReference type="CDD" id="cd06261">
    <property type="entry name" value="TM_PBP2"/>
    <property type="match status" value="1"/>
</dbReference>
<evidence type="ECO:0000256" key="1">
    <source>
        <dbReference type="ARBA" id="ARBA00004651"/>
    </source>
</evidence>
<evidence type="ECO:0000256" key="4">
    <source>
        <dbReference type="ARBA" id="ARBA00022692"/>
    </source>
</evidence>
<feature type="transmembrane region" description="Helical" evidence="7">
    <location>
        <begin position="28"/>
        <end position="50"/>
    </location>
</feature>
<dbReference type="RefSeq" id="WP_084430210.1">
    <property type="nucleotide sequence ID" value="NZ_FWXV01000005.1"/>
</dbReference>
<comment type="similarity">
    <text evidence="7">Belongs to the binding-protein-dependent transport system permease family.</text>
</comment>
<feature type="transmembrane region" description="Helical" evidence="7">
    <location>
        <begin position="160"/>
        <end position="178"/>
    </location>
</feature>
<feature type="domain" description="ABC transmembrane type-1" evidence="8">
    <location>
        <begin position="89"/>
        <end position="279"/>
    </location>
</feature>
<comment type="subcellular location">
    <subcellularLocation>
        <location evidence="1 7">Cell membrane</location>
        <topology evidence="1 7">Multi-pass membrane protein</topology>
    </subcellularLocation>
</comment>
<dbReference type="EMBL" id="FWXV01000005">
    <property type="protein sequence ID" value="SMD19080.1"/>
    <property type="molecule type" value="Genomic_DNA"/>
</dbReference>
<protein>
    <submittedName>
        <fullName evidence="9">Multiple sugar transport system permease protein</fullName>
    </submittedName>
</protein>
<dbReference type="Pfam" id="PF00528">
    <property type="entry name" value="BPD_transp_1"/>
    <property type="match status" value="1"/>
</dbReference>
<name>A0A1W2FAV6_KIBAR</name>
<dbReference type="PANTHER" id="PTHR43744:SF12">
    <property type="entry name" value="ABC TRANSPORTER PERMEASE PROTEIN MG189-RELATED"/>
    <property type="match status" value="1"/>
</dbReference>
<keyword evidence="3" id="KW-1003">Cell membrane</keyword>
<feature type="transmembrane region" description="Helical" evidence="7">
    <location>
        <begin position="88"/>
        <end position="112"/>
    </location>
</feature>
<dbReference type="OrthoDB" id="5175345at2"/>
<evidence type="ECO:0000313" key="9">
    <source>
        <dbReference type="EMBL" id="SMD19080.1"/>
    </source>
</evidence>
<evidence type="ECO:0000256" key="7">
    <source>
        <dbReference type="RuleBase" id="RU363032"/>
    </source>
</evidence>
<feature type="transmembrane region" description="Helical" evidence="7">
    <location>
        <begin position="199"/>
        <end position="221"/>
    </location>
</feature>
<dbReference type="Gene3D" id="1.10.3720.10">
    <property type="entry name" value="MetI-like"/>
    <property type="match status" value="1"/>
</dbReference>
<evidence type="ECO:0000256" key="3">
    <source>
        <dbReference type="ARBA" id="ARBA00022475"/>
    </source>
</evidence>
<keyword evidence="4 7" id="KW-0812">Transmembrane</keyword>
<evidence type="ECO:0000313" key="10">
    <source>
        <dbReference type="Proteomes" id="UP000192674"/>
    </source>
</evidence>
<feature type="transmembrane region" description="Helical" evidence="7">
    <location>
        <begin position="124"/>
        <end position="148"/>
    </location>
</feature>
<keyword evidence="6 7" id="KW-0472">Membrane</keyword>
<keyword evidence="5 7" id="KW-1133">Transmembrane helix</keyword>
<evidence type="ECO:0000256" key="6">
    <source>
        <dbReference type="ARBA" id="ARBA00023136"/>
    </source>
</evidence>
<evidence type="ECO:0000256" key="5">
    <source>
        <dbReference type="ARBA" id="ARBA00022989"/>
    </source>
</evidence>
<keyword evidence="9" id="KW-0762">Sugar transport</keyword>
<gene>
    <name evidence="9" type="ORF">SAMN05661093_06032</name>
</gene>
<evidence type="ECO:0000259" key="8">
    <source>
        <dbReference type="PROSITE" id="PS50928"/>
    </source>
</evidence>
<dbReference type="AlphaFoldDB" id="A0A1W2FAV6"/>
<feature type="transmembrane region" description="Helical" evidence="7">
    <location>
        <begin position="258"/>
        <end position="279"/>
    </location>
</feature>
<dbReference type="PANTHER" id="PTHR43744">
    <property type="entry name" value="ABC TRANSPORTER PERMEASE PROTEIN MG189-RELATED-RELATED"/>
    <property type="match status" value="1"/>
</dbReference>
<reference evidence="9 10" key="1">
    <citation type="submission" date="2017-04" db="EMBL/GenBank/DDBJ databases">
        <authorList>
            <person name="Afonso C.L."/>
            <person name="Miller P.J."/>
            <person name="Scott M.A."/>
            <person name="Spackman E."/>
            <person name="Goraichik I."/>
            <person name="Dimitrov K.M."/>
            <person name="Suarez D.L."/>
            <person name="Swayne D.E."/>
        </authorList>
    </citation>
    <scope>NUCLEOTIDE SEQUENCE [LARGE SCALE GENOMIC DNA]</scope>
    <source>
        <strain evidence="9 10">DSM 43828</strain>
    </source>
</reference>
<keyword evidence="10" id="KW-1185">Reference proteome</keyword>
<dbReference type="PROSITE" id="PS50928">
    <property type="entry name" value="ABC_TM1"/>
    <property type="match status" value="1"/>
</dbReference>